<keyword evidence="1" id="KW-0175">Coiled coil</keyword>
<dbReference type="EMBL" id="CP054140">
    <property type="protein sequence ID" value="QQG64679.1"/>
    <property type="molecule type" value="Genomic_DNA"/>
</dbReference>
<dbReference type="RefSeq" id="WP_199263512.1">
    <property type="nucleotide sequence ID" value="NZ_CP054140.1"/>
</dbReference>
<keyword evidence="3" id="KW-1185">Reference proteome</keyword>
<gene>
    <name evidence="2" type="ORF">HP555_01775</name>
</gene>
<reference evidence="2 3" key="1">
    <citation type="submission" date="2020-05" db="EMBL/GenBank/DDBJ databases">
        <title>Complete genome of Desulfobulbus oligotrophicus.</title>
        <authorList>
            <person name="Podar M."/>
        </authorList>
    </citation>
    <scope>NUCLEOTIDE SEQUENCE [LARGE SCALE GENOMIC DNA]</scope>
    <source>
        <strain evidence="2 3">Prop6</strain>
    </source>
</reference>
<protein>
    <submittedName>
        <fullName evidence="2">Uncharacterized protein</fullName>
    </submittedName>
</protein>
<accession>A0A7T5VB67</accession>
<name>A0A7T5VB67_9BACT</name>
<sequence length="221" mass="24612">MRVQPNANTTDYTTPSHFRPGRILGFYFLSKCSIVCDMNNPIAEQFRVALNYLLQQEGRGAQVRLAVAQNIDRGYLNAVIKGRKPAAEEIRLKIADHFGMTYEAMLTLGWAVQEGTVVQGQGVSRLGSLGNTQSSADILGRHLDKTKSETLHQALEVLKSETEYSAILSGVIDGLYGAMKGKRENVEMVRRLEMLEERLGELERAGVLNRIQKKKTSPKCD</sequence>
<organism evidence="2 3">
    <name type="scientific">Desulfobulbus oligotrophicus</name>
    <dbReference type="NCBI Taxonomy" id="1909699"/>
    <lineage>
        <taxon>Bacteria</taxon>
        <taxon>Pseudomonadati</taxon>
        <taxon>Thermodesulfobacteriota</taxon>
        <taxon>Desulfobulbia</taxon>
        <taxon>Desulfobulbales</taxon>
        <taxon>Desulfobulbaceae</taxon>
        <taxon>Desulfobulbus</taxon>
    </lineage>
</organism>
<dbReference type="Proteomes" id="UP000596092">
    <property type="component" value="Chromosome"/>
</dbReference>
<evidence type="ECO:0000256" key="1">
    <source>
        <dbReference type="SAM" id="Coils"/>
    </source>
</evidence>
<dbReference type="AlphaFoldDB" id="A0A7T5VB67"/>
<evidence type="ECO:0000313" key="3">
    <source>
        <dbReference type="Proteomes" id="UP000596092"/>
    </source>
</evidence>
<evidence type="ECO:0000313" key="2">
    <source>
        <dbReference type="EMBL" id="QQG64679.1"/>
    </source>
</evidence>
<dbReference type="KEGG" id="dog:HP555_01775"/>
<feature type="coiled-coil region" evidence="1">
    <location>
        <begin position="178"/>
        <end position="205"/>
    </location>
</feature>
<proteinExistence type="predicted"/>